<dbReference type="Pfam" id="PF14315">
    <property type="entry name" value="DUF4380"/>
    <property type="match status" value="1"/>
</dbReference>
<dbReference type="STRING" id="915059.NH26_20085"/>
<keyword evidence="2" id="KW-1185">Reference proteome</keyword>
<dbReference type="InterPro" id="IPR025488">
    <property type="entry name" value="DUF4380"/>
</dbReference>
<dbReference type="RefSeq" id="WP_084812295.1">
    <property type="nucleotide sequence ID" value="NZ_JRYR02000002.1"/>
</dbReference>
<reference evidence="1 2" key="1">
    <citation type="journal article" date="2012" name="Int. J. Syst. Evol. Microbiol.">
        <title>Flammeovirga pacifica sp. nov., isolated from deep-sea sediment.</title>
        <authorList>
            <person name="Xu H."/>
            <person name="Fu Y."/>
            <person name="Yang N."/>
            <person name="Ding Z."/>
            <person name="Lai Q."/>
            <person name="Zeng R."/>
        </authorList>
    </citation>
    <scope>NUCLEOTIDE SEQUENCE [LARGE SCALE GENOMIC DNA]</scope>
    <source>
        <strain evidence="2">DSM 24597 / LMG 26175 / WPAGA1</strain>
    </source>
</reference>
<proteinExistence type="predicted"/>
<comment type="caution">
    <text evidence="1">The sequence shown here is derived from an EMBL/GenBank/DDBJ whole genome shotgun (WGS) entry which is preliminary data.</text>
</comment>
<gene>
    <name evidence="1" type="ORF">NH26_20085</name>
</gene>
<dbReference type="OrthoDB" id="6384861at2"/>
<sequence>MERKPINKIIAFFIFLMMPQVVLLAQETIQSGSSKVVIDVNKGGRVHQLFFGDHPLIFDGHEELAGSVWWPAPQTLWGWPPPKELDIEAYHLKEKTPSKVVVESKECSALGLQLTKEYQLITEHHFQVKYHAKNVSDKSVEFGHWEVSRVPKEGRVIVKVESRFDDNIPLANDKYLYFDHSSFDKIYSKEMKAIDFYVKESDLELPYKNKNKLFVDSEGWVAYVKDTTVFIKIIKNENIKKITPSQGEVEIYVSPILPMVEIEEHSAYQKVKPKETSTWKVDWLMYQISEEDKANVLEWIEGKIKDFKAIN</sequence>
<dbReference type="EMBL" id="JRYR02000002">
    <property type="protein sequence ID" value="OHX63913.1"/>
    <property type="molecule type" value="Genomic_DNA"/>
</dbReference>
<evidence type="ECO:0000313" key="1">
    <source>
        <dbReference type="EMBL" id="OHX63913.1"/>
    </source>
</evidence>
<protein>
    <recommendedName>
        <fullName evidence="3">DUF4380 domain-containing protein</fullName>
    </recommendedName>
</protein>
<name>A0A1S1YSR8_FLAPC</name>
<dbReference type="Proteomes" id="UP000179797">
    <property type="component" value="Unassembled WGS sequence"/>
</dbReference>
<evidence type="ECO:0000313" key="2">
    <source>
        <dbReference type="Proteomes" id="UP000179797"/>
    </source>
</evidence>
<accession>A0A1S1YSR8</accession>
<dbReference type="AlphaFoldDB" id="A0A1S1YSR8"/>
<organism evidence="1 2">
    <name type="scientific">Flammeovirga pacifica</name>
    <dbReference type="NCBI Taxonomy" id="915059"/>
    <lineage>
        <taxon>Bacteria</taxon>
        <taxon>Pseudomonadati</taxon>
        <taxon>Bacteroidota</taxon>
        <taxon>Cytophagia</taxon>
        <taxon>Cytophagales</taxon>
        <taxon>Flammeovirgaceae</taxon>
        <taxon>Flammeovirga</taxon>
    </lineage>
</organism>
<evidence type="ECO:0008006" key="3">
    <source>
        <dbReference type="Google" id="ProtNLM"/>
    </source>
</evidence>